<keyword evidence="2" id="KW-0732">Signal</keyword>
<dbReference type="AlphaFoldDB" id="A0A7V7UWX2"/>
<dbReference type="OrthoDB" id="2735367at2"/>
<evidence type="ECO:0000313" key="4">
    <source>
        <dbReference type="Proteomes" id="UP000441354"/>
    </source>
</evidence>
<name>A0A7V7UWX2_9BACI</name>
<feature type="compositionally biased region" description="Acidic residues" evidence="1">
    <location>
        <begin position="54"/>
        <end position="77"/>
    </location>
</feature>
<evidence type="ECO:0000256" key="2">
    <source>
        <dbReference type="SAM" id="SignalP"/>
    </source>
</evidence>
<gene>
    <name evidence="3" type="ORF">F7732_01200</name>
</gene>
<sequence>MKPLKLLFMSLLFALLLAGCGTADQAEEPDNSAAETNTETEEHQDHTDSTQGDDASDESDADEPAEDSSENDSDQANENEQTIRVMEQNLQFEQDGEMKEETAFLTKSENMDYSLYVLPEFELTGEEPNKDVLYFKEDDLHFMRIELIPEGQDEAMLEENTIAQLEAVSEDVQSVEPPQEDAFQNAKGFAADNGEDAVSAYIVHNDQADFKISIFSKTGAQHQDAFLKMAATIMED</sequence>
<comment type="caution">
    <text evidence="3">The sequence shown here is derived from an EMBL/GenBank/DDBJ whole genome shotgun (WGS) entry which is preliminary data.</text>
</comment>
<evidence type="ECO:0000313" key="3">
    <source>
        <dbReference type="EMBL" id="KAB2335215.1"/>
    </source>
</evidence>
<accession>A0A7V7UWX2</accession>
<dbReference type="RefSeq" id="WP_151571895.1">
    <property type="nucleotide sequence ID" value="NZ_WBOT01000001.1"/>
</dbReference>
<organism evidence="3 4">
    <name type="scientific">Bacillus mesophilum</name>
    <dbReference type="NCBI Taxonomy" id="1071718"/>
    <lineage>
        <taxon>Bacteria</taxon>
        <taxon>Bacillati</taxon>
        <taxon>Bacillota</taxon>
        <taxon>Bacilli</taxon>
        <taxon>Bacillales</taxon>
        <taxon>Bacillaceae</taxon>
        <taxon>Bacillus</taxon>
    </lineage>
</organism>
<evidence type="ECO:0008006" key="5">
    <source>
        <dbReference type="Google" id="ProtNLM"/>
    </source>
</evidence>
<dbReference type="Proteomes" id="UP000441354">
    <property type="component" value="Unassembled WGS sequence"/>
</dbReference>
<feature type="region of interest" description="Disordered" evidence="1">
    <location>
        <begin position="24"/>
        <end position="79"/>
    </location>
</feature>
<dbReference type="EMBL" id="WBOT01000001">
    <property type="protein sequence ID" value="KAB2335215.1"/>
    <property type="molecule type" value="Genomic_DNA"/>
</dbReference>
<proteinExistence type="predicted"/>
<evidence type="ECO:0000256" key="1">
    <source>
        <dbReference type="SAM" id="MobiDB-lite"/>
    </source>
</evidence>
<reference evidence="3 4" key="1">
    <citation type="journal article" date="2014" name="Arch. Microbiol.">
        <title>Bacillus mesophilum sp. nov., strain IITR-54T, a novel 4-chlorobiphenyl dechlorinating bacterium.</title>
        <authorList>
            <person name="Manickam N."/>
            <person name="Singh N.K."/>
            <person name="Bajaj A."/>
            <person name="Kumar R.M."/>
            <person name="Kaur G."/>
            <person name="Kaur N."/>
            <person name="Bala M."/>
            <person name="Kumar A."/>
            <person name="Mayilraj S."/>
        </authorList>
    </citation>
    <scope>NUCLEOTIDE SEQUENCE [LARGE SCALE GENOMIC DNA]</scope>
    <source>
        <strain evidence="3 4">IITR-54</strain>
    </source>
</reference>
<feature type="chain" id="PRO_5031081203" description="Lipoprotein" evidence="2">
    <location>
        <begin position="26"/>
        <end position="236"/>
    </location>
</feature>
<feature type="signal peptide" evidence="2">
    <location>
        <begin position="1"/>
        <end position="25"/>
    </location>
</feature>
<dbReference type="PROSITE" id="PS51257">
    <property type="entry name" value="PROKAR_LIPOPROTEIN"/>
    <property type="match status" value="1"/>
</dbReference>
<keyword evidence="4" id="KW-1185">Reference proteome</keyword>
<protein>
    <recommendedName>
        <fullName evidence="5">Lipoprotein</fullName>
    </recommendedName>
</protein>